<evidence type="ECO:0000313" key="2">
    <source>
        <dbReference type="Proteomes" id="UP000218334"/>
    </source>
</evidence>
<dbReference type="Proteomes" id="UP000218334">
    <property type="component" value="Unassembled WGS sequence"/>
</dbReference>
<evidence type="ECO:0000313" key="1">
    <source>
        <dbReference type="EMBL" id="PBK58239.1"/>
    </source>
</evidence>
<accession>A0A2H3AGW6</accession>
<proteinExistence type="predicted"/>
<name>A0A2H3AGW6_9AGAR</name>
<organism evidence="1 2">
    <name type="scientific">Armillaria solidipes</name>
    <dbReference type="NCBI Taxonomy" id="1076256"/>
    <lineage>
        <taxon>Eukaryota</taxon>
        <taxon>Fungi</taxon>
        <taxon>Dikarya</taxon>
        <taxon>Basidiomycota</taxon>
        <taxon>Agaricomycotina</taxon>
        <taxon>Agaricomycetes</taxon>
        <taxon>Agaricomycetidae</taxon>
        <taxon>Agaricales</taxon>
        <taxon>Marasmiineae</taxon>
        <taxon>Physalacriaceae</taxon>
        <taxon>Armillaria</taxon>
    </lineage>
</organism>
<dbReference type="EMBL" id="KZ293568">
    <property type="protein sequence ID" value="PBK58239.1"/>
    <property type="molecule type" value="Genomic_DNA"/>
</dbReference>
<protein>
    <submittedName>
        <fullName evidence="1">Uncharacterized protein</fullName>
    </submittedName>
</protein>
<dbReference type="AlphaFoldDB" id="A0A2H3AGW6"/>
<sequence>MTVQLPNKGRSMAVMYSRTLFKPVIKLYPTRTNTAVIVRTEAVSKVDLTVYGRLRTDWCGESPPINTDDLKPQPVRHILASFNQIPIVAGTTRSNVLSAWFSCHLVESLSHLESKVAMRLEITLTSQGIHPHAR</sequence>
<reference evidence="2" key="1">
    <citation type="journal article" date="2017" name="Nat. Ecol. Evol.">
        <title>Genome expansion and lineage-specific genetic innovations in the forest pathogenic fungi Armillaria.</title>
        <authorList>
            <person name="Sipos G."/>
            <person name="Prasanna A.N."/>
            <person name="Walter M.C."/>
            <person name="O'Connor E."/>
            <person name="Balint B."/>
            <person name="Krizsan K."/>
            <person name="Kiss B."/>
            <person name="Hess J."/>
            <person name="Varga T."/>
            <person name="Slot J."/>
            <person name="Riley R."/>
            <person name="Boka B."/>
            <person name="Rigling D."/>
            <person name="Barry K."/>
            <person name="Lee J."/>
            <person name="Mihaltcheva S."/>
            <person name="LaButti K."/>
            <person name="Lipzen A."/>
            <person name="Waldron R."/>
            <person name="Moloney N.M."/>
            <person name="Sperisen C."/>
            <person name="Kredics L."/>
            <person name="Vagvoelgyi C."/>
            <person name="Patrignani A."/>
            <person name="Fitzpatrick D."/>
            <person name="Nagy I."/>
            <person name="Doyle S."/>
            <person name="Anderson J.B."/>
            <person name="Grigoriev I.V."/>
            <person name="Gueldener U."/>
            <person name="Muensterkoetter M."/>
            <person name="Nagy L.G."/>
        </authorList>
    </citation>
    <scope>NUCLEOTIDE SEQUENCE [LARGE SCALE GENOMIC DNA]</scope>
    <source>
        <strain evidence="2">28-4</strain>
    </source>
</reference>
<keyword evidence="2" id="KW-1185">Reference proteome</keyword>
<gene>
    <name evidence="1" type="ORF">ARMSODRAFT_984017</name>
</gene>